<dbReference type="AlphaFoldDB" id="A0A372NV54"/>
<evidence type="ECO:0000313" key="2">
    <source>
        <dbReference type="Proteomes" id="UP000264217"/>
    </source>
</evidence>
<reference evidence="1 2" key="1">
    <citation type="submission" date="2018-08" db="EMBL/GenBank/DDBJ databases">
        <title>Mucilaginibacter sp. MYSH2.</title>
        <authorList>
            <person name="Seo T."/>
        </authorList>
    </citation>
    <scope>NUCLEOTIDE SEQUENCE [LARGE SCALE GENOMIC DNA]</scope>
    <source>
        <strain evidence="1 2">MYSH2</strain>
    </source>
</reference>
<protein>
    <submittedName>
        <fullName evidence="1">Uncharacterized protein</fullName>
    </submittedName>
</protein>
<accession>A0A372NV54</accession>
<proteinExistence type="predicted"/>
<dbReference type="EMBL" id="QWDC01000001">
    <property type="protein sequence ID" value="RFZ94020.1"/>
    <property type="molecule type" value="Genomic_DNA"/>
</dbReference>
<keyword evidence="2" id="KW-1185">Reference proteome</keyword>
<sequence length="147" mass="16027">MLLLCFNKSKEIFKKLKNSIMKKSIILTALVSVLSIGSLFANTTVKTANDKEISKAIEVKGLTNKMVLTVSVLGDMDATPLVKINDSEGNNLYKKAISNKAGETQGFNISALALGDYTLTVTSGTQTIEKQVRVLDLDGKKSYFIFE</sequence>
<gene>
    <name evidence="1" type="ORF">D0C36_00200</name>
</gene>
<dbReference type="Proteomes" id="UP000264217">
    <property type="component" value="Unassembled WGS sequence"/>
</dbReference>
<organism evidence="1 2">
    <name type="scientific">Mucilaginibacter conchicola</name>
    <dbReference type="NCBI Taxonomy" id="2303333"/>
    <lineage>
        <taxon>Bacteria</taxon>
        <taxon>Pseudomonadati</taxon>
        <taxon>Bacteroidota</taxon>
        <taxon>Sphingobacteriia</taxon>
        <taxon>Sphingobacteriales</taxon>
        <taxon>Sphingobacteriaceae</taxon>
        <taxon>Mucilaginibacter</taxon>
    </lineage>
</organism>
<comment type="caution">
    <text evidence="1">The sequence shown here is derived from an EMBL/GenBank/DDBJ whole genome shotgun (WGS) entry which is preliminary data.</text>
</comment>
<evidence type="ECO:0000313" key="1">
    <source>
        <dbReference type="EMBL" id="RFZ94020.1"/>
    </source>
</evidence>
<dbReference type="Gene3D" id="2.60.40.3080">
    <property type="match status" value="1"/>
</dbReference>
<name>A0A372NV54_9SPHI</name>